<gene>
    <name evidence="6" type="ORF">BURPS1710A_A0319</name>
</gene>
<reference evidence="6" key="1">
    <citation type="submission" date="2009-05" db="EMBL/GenBank/DDBJ databases">
        <authorList>
            <person name="Harkins D.M."/>
            <person name="DeShazer D."/>
            <person name="Woods D.E."/>
            <person name="Brinkac L.M."/>
            <person name="Brown K.A."/>
            <person name="Hung G.C."/>
            <person name="Tuanyok A."/>
            <person name="Zhang B."/>
            <person name="Nierman W.C."/>
        </authorList>
    </citation>
    <scope>NUCLEOTIDE SEQUENCE [LARGE SCALE GENOMIC DNA]</scope>
    <source>
        <strain evidence="6">1710a</strain>
    </source>
</reference>
<evidence type="ECO:0000259" key="4">
    <source>
        <dbReference type="Pfam" id="PF02771"/>
    </source>
</evidence>
<dbReference type="GO" id="GO:0033539">
    <property type="term" value="P:fatty acid beta-oxidation using acyl-CoA dehydrogenase"/>
    <property type="evidence" value="ECO:0007669"/>
    <property type="project" value="TreeGrafter"/>
</dbReference>
<feature type="domain" description="Acyl-CoA dehydrogenase/oxidase N-terminal" evidence="4">
    <location>
        <begin position="56"/>
        <end position="150"/>
    </location>
</feature>
<dbReference type="AlphaFoldDB" id="A0A0E1VVP2"/>
<proteinExistence type="inferred from homology"/>
<accession>A0A0E1VVP2</accession>
<dbReference type="InterPro" id="IPR013107">
    <property type="entry name" value="Acyl-CoA_DH_C"/>
</dbReference>
<dbReference type="Pfam" id="PF08028">
    <property type="entry name" value="Acyl-CoA_dh_2"/>
    <property type="match status" value="1"/>
</dbReference>
<feature type="compositionally biased region" description="Low complexity" evidence="3">
    <location>
        <begin position="13"/>
        <end position="25"/>
    </location>
</feature>
<feature type="region of interest" description="Disordered" evidence="3">
    <location>
        <begin position="1"/>
        <end position="29"/>
    </location>
</feature>
<dbReference type="PANTHER" id="PTHR48083">
    <property type="entry name" value="MEDIUM-CHAIN SPECIFIC ACYL-COA DEHYDROGENASE, MITOCHONDRIAL-RELATED"/>
    <property type="match status" value="1"/>
</dbReference>
<dbReference type="RefSeq" id="WP_004528124.1">
    <property type="nucleotide sequence ID" value="NZ_CM000833.1"/>
</dbReference>
<dbReference type="Pfam" id="PF02771">
    <property type="entry name" value="Acyl-CoA_dh_N"/>
    <property type="match status" value="1"/>
</dbReference>
<sequence length="438" mass="47554">MAISSPDSTLRRATAPAAPPQADADASTHAHDGKIADAALLFDDDPLIRRFAPLFERIAHGAAARDRDRTLPYEPVEWLRAAGFTKLRVPRAAGGAGIGLAPFFALIARLGEADPNLPQILRVHGGFIEMLHESADDALRSRWFARIAQGTIVGGATAERSAVTSNTVRLSRENGKLYLDGEKYYTTGTLYADWIDVSANDGDTDLRVLVPAATPGVERLDDWDGFGQRLTGSGTTRFTRVEVEPGDIYRRFDASRPRGNSLLTAYFQTLHLANLAGIARAVLRDAVAFTRDRTRTFGVPGASSPRHDPLVQRVIGRLASLAYSTQSLVATIARTLDDVCAARAAGRATEDAYVRVDIQAFQAQQIVLAQTLEAATLLFEVGGASATSETRRFDRHWRNARVLASHNPAIVREAVIGNYYLNGVGHNERFGIARTGVR</sequence>
<dbReference type="Gene3D" id="1.10.540.10">
    <property type="entry name" value="Acyl-CoA dehydrogenase/oxidase, N-terminal domain"/>
    <property type="match status" value="1"/>
</dbReference>
<dbReference type="Gene3D" id="2.40.110.10">
    <property type="entry name" value="Butyryl-CoA Dehydrogenase, subunit A, domain 2"/>
    <property type="match status" value="1"/>
</dbReference>
<dbReference type="InterPro" id="IPR013786">
    <property type="entry name" value="AcylCoA_DH/ox_N"/>
</dbReference>
<dbReference type="GO" id="GO:0005737">
    <property type="term" value="C:cytoplasm"/>
    <property type="evidence" value="ECO:0007669"/>
    <property type="project" value="TreeGrafter"/>
</dbReference>
<keyword evidence="1" id="KW-0560">Oxidoreductase</keyword>
<dbReference type="GO" id="GO:0003995">
    <property type="term" value="F:acyl-CoA dehydrogenase activity"/>
    <property type="evidence" value="ECO:0007669"/>
    <property type="project" value="TreeGrafter"/>
</dbReference>
<dbReference type="EMBL" id="CM000833">
    <property type="protein sequence ID" value="EET05000.1"/>
    <property type="molecule type" value="Genomic_DNA"/>
</dbReference>
<dbReference type="PIRSF" id="PIRSF016578">
    <property type="entry name" value="HsaA"/>
    <property type="match status" value="1"/>
</dbReference>
<dbReference type="InterPro" id="IPR050741">
    <property type="entry name" value="Acyl-CoA_dehydrogenase"/>
</dbReference>
<evidence type="ECO:0000256" key="3">
    <source>
        <dbReference type="SAM" id="MobiDB-lite"/>
    </source>
</evidence>
<dbReference type="InterPro" id="IPR036250">
    <property type="entry name" value="AcylCo_DH-like_C"/>
</dbReference>
<name>A0A0E1VVP2_BURPE</name>
<dbReference type="Proteomes" id="UP000001812">
    <property type="component" value="Chromosome II"/>
</dbReference>
<dbReference type="Gene3D" id="1.20.140.10">
    <property type="entry name" value="Butyryl-CoA Dehydrogenase, subunit A, domain 3"/>
    <property type="match status" value="1"/>
</dbReference>
<feature type="domain" description="Acyl-CoA dehydrogenase C-terminal" evidence="5">
    <location>
        <begin position="275"/>
        <end position="407"/>
    </location>
</feature>
<dbReference type="InterPro" id="IPR009100">
    <property type="entry name" value="AcylCoA_DH/oxidase_NM_dom_sf"/>
</dbReference>
<dbReference type="SUPFAM" id="SSF47203">
    <property type="entry name" value="Acyl-CoA dehydrogenase C-terminal domain-like"/>
    <property type="match status" value="1"/>
</dbReference>
<comment type="similarity">
    <text evidence="2">Belongs to the HpaH/HsaA monooxygenase family.</text>
</comment>
<dbReference type="PANTHER" id="PTHR48083:SF19">
    <property type="entry name" value="FLAVIN-DEPENDENT MONOOXYGENASE, OXYGENASE SUBUNIT HSAA"/>
    <property type="match status" value="1"/>
</dbReference>
<dbReference type="GO" id="GO:0016712">
    <property type="term" value="F:oxidoreductase activity, acting on paired donors, with incorporation or reduction of molecular oxygen, reduced flavin or flavoprotein as one donor, and incorporation of one atom of oxygen"/>
    <property type="evidence" value="ECO:0007669"/>
    <property type="project" value="TreeGrafter"/>
</dbReference>
<evidence type="ECO:0000259" key="5">
    <source>
        <dbReference type="Pfam" id="PF08028"/>
    </source>
</evidence>
<dbReference type="SUPFAM" id="SSF56645">
    <property type="entry name" value="Acyl-CoA dehydrogenase NM domain-like"/>
    <property type="match status" value="1"/>
</dbReference>
<evidence type="ECO:0000256" key="2">
    <source>
        <dbReference type="ARBA" id="ARBA00049661"/>
    </source>
</evidence>
<dbReference type="InterPro" id="IPR046373">
    <property type="entry name" value="Acyl-CoA_Oxase/DH_mid-dom_sf"/>
</dbReference>
<protein>
    <submittedName>
        <fullName evidence="6">Acyl-CoA dehydrogenase domain protein</fullName>
    </submittedName>
</protein>
<dbReference type="HOGENOM" id="CLU_018204_10_0_4"/>
<dbReference type="InterPro" id="IPR037069">
    <property type="entry name" value="AcylCoA_DH/ox_N_sf"/>
</dbReference>
<dbReference type="GO" id="GO:0050660">
    <property type="term" value="F:flavin adenine dinucleotide binding"/>
    <property type="evidence" value="ECO:0007669"/>
    <property type="project" value="InterPro"/>
</dbReference>
<evidence type="ECO:0000256" key="1">
    <source>
        <dbReference type="ARBA" id="ARBA00023002"/>
    </source>
</evidence>
<organism evidence="6">
    <name type="scientific">Burkholderia pseudomallei 1710a</name>
    <dbReference type="NCBI Taxonomy" id="320371"/>
    <lineage>
        <taxon>Bacteria</taxon>
        <taxon>Pseudomonadati</taxon>
        <taxon>Pseudomonadota</taxon>
        <taxon>Betaproteobacteria</taxon>
        <taxon>Burkholderiales</taxon>
        <taxon>Burkholderiaceae</taxon>
        <taxon>Burkholderia</taxon>
        <taxon>pseudomallei group</taxon>
    </lineage>
</organism>
<evidence type="ECO:0000313" key="6">
    <source>
        <dbReference type="EMBL" id="EET05000.1"/>
    </source>
</evidence>